<organism evidence="1">
    <name type="scientific">marine metagenome</name>
    <dbReference type="NCBI Taxonomy" id="408172"/>
    <lineage>
        <taxon>unclassified sequences</taxon>
        <taxon>metagenomes</taxon>
        <taxon>ecological metagenomes</taxon>
    </lineage>
</organism>
<feature type="non-terminal residue" evidence="1">
    <location>
        <position position="238"/>
    </location>
</feature>
<gene>
    <name evidence="1" type="ORF">METZ01_LOCUS490005</name>
</gene>
<sequence>FLFFEITGLSKLRLADYQEEAFVRISFHLVLDQLIPKALPLTTNGLKLNCVPLINLFDKTTEPVALNEKNYRYKLVADRSAGADIEIQTIEEVFLVDRDGIEYPVKPYFSVQDPTLFEDEIYWVSQKEETLRRDTPGSDVWISVFSRSEINLRGMTLYAKTKCNNRRLGESLVAKQEMALIGVAPVKNCRLLMRPTRYVAPELDKDSLWKLMASLTRHHLAMSIPESAKENLLLTLSL</sequence>
<accession>A0A383CY99</accession>
<reference evidence="1" key="1">
    <citation type="submission" date="2018-05" db="EMBL/GenBank/DDBJ databases">
        <authorList>
            <person name="Lanie J.A."/>
            <person name="Ng W.-L."/>
            <person name="Kazmierczak K.M."/>
            <person name="Andrzejewski T.M."/>
            <person name="Davidsen T.M."/>
            <person name="Wayne K.J."/>
            <person name="Tettelin H."/>
            <person name="Glass J.I."/>
            <person name="Rusch D."/>
            <person name="Podicherti R."/>
            <person name="Tsui H.-C.T."/>
            <person name="Winkler M.E."/>
        </authorList>
    </citation>
    <scope>NUCLEOTIDE SEQUENCE</scope>
</reference>
<dbReference type="InterPro" id="IPR010272">
    <property type="entry name" value="T6SS_TssF"/>
</dbReference>
<protein>
    <submittedName>
        <fullName evidence="1">Uncharacterized protein</fullName>
    </submittedName>
</protein>
<dbReference type="AlphaFoldDB" id="A0A383CY99"/>
<evidence type="ECO:0000313" key="1">
    <source>
        <dbReference type="EMBL" id="SVE37151.1"/>
    </source>
</evidence>
<dbReference type="PANTHER" id="PTHR35370">
    <property type="entry name" value="CYTOPLASMIC PROTEIN-RELATED-RELATED"/>
    <property type="match status" value="1"/>
</dbReference>
<dbReference type="Pfam" id="PF05947">
    <property type="entry name" value="T6SS_TssF"/>
    <property type="match status" value="1"/>
</dbReference>
<dbReference type="PANTHER" id="PTHR35370:SF1">
    <property type="entry name" value="TYPE VI SECRETION SYSTEM COMPONENT TSSF1"/>
    <property type="match status" value="1"/>
</dbReference>
<feature type="non-terminal residue" evidence="1">
    <location>
        <position position="1"/>
    </location>
</feature>
<dbReference type="EMBL" id="UINC01212705">
    <property type="protein sequence ID" value="SVE37151.1"/>
    <property type="molecule type" value="Genomic_DNA"/>
</dbReference>
<proteinExistence type="predicted"/>
<name>A0A383CY99_9ZZZZ</name>